<sequence length="171" mass="18132">MFKFHQHALKAGVVAATVLGIAFTACNKDDGPPAPPAPRSTTFKLRGTGTDAARETGFITVLENSDSSINVTLSLGKNKKDTTHQVYFIGGSYTAPTTDTLQALDAKGNGAALTVELFKNVKKISLRQAGGATKEIPFKYNDAIAYAGHLKVKHSRFSTDTIAIGNFGKSN</sequence>
<evidence type="ECO:0000313" key="2">
    <source>
        <dbReference type="Proteomes" id="UP000570474"/>
    </source>
</evidence>
<gene>
    <name evidence="1" type="ORF">HGH92_10420</name>
</gene>
<keyword evidence="2" id="KW-1185">Reference proteome</keyword>
<name>A0A847RP64_9BACT</name>
<dbReference type="Proteomes" id="UP000570474">
    <property type="component" value="Unassembled WGS sequence"/>
</dbReference>
<dbReference type="PROSITE" id="PS51257">
    <property type="entry name" value="PROKAR_LIPOPROTEIN"/>
    <property type="match status" value="1"/>
</dbReference>
<organism evidence="1 2">
    <name type="scientific">Chitinophaga varians</name>
    <dbReference type="NCBI Taxonomy" id="2202339"/>
    <lineage>
        <taxon>Bacteria</taxon>
        <taxon>Pseudomonadati</taxon>
        <taxon>Bacteroidota</taxon>
        <taxon>Chitinophagia</taxon>
        <taxon>Chitinophagales</taxon>
        <taxon>Chitinophagaceae</taxon>
        <taxon>Chitinophaga</taxon>
    </lineage>
</organism>
<evidence type="ECO:0000313" key="1">
    <source>
        <dbReference type="EMBL" id="NLR64722.1"/>
    </source>
</evidence>
<evidence type="ECO:0008006" key="3">
    <source>
        <dbReference type="Google" id="ProtNLM"/>
    </source>
</evidence>
<dbReference type="RefSeq" id="WP_168870660.1">
    <property type="nucleotide sequence ID" value="NZ_JABAIA010000001.1"/>
</dbReference>
<dbReference type="AlphaFoldDB" id="A0A847RP64"/>
<reference evidence="1 2" key="1">
    <citation type="submission" date="2020-04" db="EMBL/GenBank/DDBJ databases">
        <authorList>
            <person name="Yin C."/>
        </authorList>
    </citation>
    <scope>NUCLEOTIDE SEQUENCE [LARGE SCALE GENOMIC DNA]</scope>
    <source>
        <strain evidence="1 2">Ae27</strain>
    </source>
</reference>
<protein>
    <recommendedName>
        <fullName evidence="3">CHRD domain-containing protein</fullName>
    </recommendedName>
</protein>
<comment type="caution">
    <text evidence="1">The sequence shown here is derived from an EMBL/GenBank/DDBJ whole genome shotgun (WGS) entry which is preliminary data.</text>
</comment>
<accession>A0A847RP64</accession>
<proteinExistence type="predicted"/>
<dbReference type="EMBL" id="JABAIA010000001">
    <property type="protein sequence ID" value="NLR64722.1"/>
    <property type="molecule type" value="Genomic_DNA"/>
</dbReference>